<proteinExistence type="predicted"/>
<reference evidence="1 2" key="1">
    <citation type="submission" date="2022-11" db="EMBL/GenBank/DDBJ databases">
        <title>Nonomuraea corallina sp. nov., a new species of the genus Nonomuraea isolated from sea side sediment in Thai sea.</title>
        <authorList>
            <person name="Ngamcharungchit C."/>
            <person name="Matsumoto A."/>
            <person name="Suriyachadkun C."/>
            <person name="Panbangred W."/>
            <person name="Inahashi Y."/>
            <person name="Intra B."/>
        </authorList>
    </citation>
    <scope>NUCLEOTIDE SEQUENCE [LARGE SCALE GENOMIC DNA]</scope>
    <source>
        <strain evidence="1 2">DSM 43553</strain>
    </source>
</reference>
<evidence type="ECO:0000313" key="1">
    <source>
        <dbReference type="EMBL" id="MDA0646428.1"/>
    </source>
</evidence>
<comment type="caution">
    <text evidence="1">The sequence shown here is derived from an EMBL/GenBank/DDBJ whole genome shotgun (WGS) entry which is preliminary data.</text>
</comment>
<dbReference type="RefSeq" id="WP_271279734.1">
    <property type="nucleotide sequence ID" value="NZ_JAPNUD010000195.1"/>
</dbReference>
<organism evidence="1 2">
    <name type="scientific">Nonomuraea ferruginea</name>
    <dbReference type="NCBI Taxonomy" id="46174"/>
    <lineage>
        <taxon>Bacteria</taxon>
        <taxon>Bacillati</taxon>
        <taxon>Actinomycetota</taxon>
        <taxon>Actinomycetes</taxon>
        <taxon>Streptosporangiales</taxon>
        <taxon>Streptosporangiaceae</taxon>
        <taxon>Nonomuraea</taxon>
    </lineage>
</organism>
<evidence type="ECO:0000313" key="2">
    <source>
        <dbReference type="Proteomes" id="UP001212498"/>
    </source>
</evidence>
<protein>
    <submittedName>
        <fullName evidence="1">Uncharacterized protein</fullName>
    </submittedName>
</protein>
<dbReference type="EMBL" id="JAPNUD010000195">
    <property type="protein sequence ID" value="MDA0646428.1"/>
    <property type="molecule type" value="Genomic_DNA"/>
</dbReference>
<accession>A0ABT4TBA1</accession>
<gene>
    <name evidence="1" type="ORF">OUY24_37865</name>
</gene>
<keyword evidence="2" id="KW-1185">Reference proteome</keyword>
<name>A0ABT4TBA1_9ACTN</name>
<sequence length="154" mass="17626">MTLTAASTRPAPPVAGRRDPRSFVRPDVWDREIALLVRDYPFDEVMANRLFGQAVAYLITAMEKWGEHLEIGCGRLVDIAVHAFILDTRNYREFCAQHFDGRFLEHVPEIEFKYDGSVERTAHILAANGFEVDWPLWERDFSQCTPCAPGTDCH</sequence>
<dbReference type="Proteomes" id="UP001212498">
    <property type="component" value="Unassembled WGS sequence"/>
</dbReference>